<dbReference type="OrthoDB" id="9782828at2"/>
<keyword evidence="6" id="KW-1185">Reference proteome</keyword>
<proteinExistence type="inferred from homology"/>
<dbReference type="GO" id="GO:0008840">
    <property type="term" value="F:4-hydroxy-tetrahydrodipicolinate synthase activity"/>
    <property type="evidence" value="ECO:0007669"/>
    <property type="project" value="TreeGrafter"/>
</dbReference>
<evidence type="ECO:0000256" key="4">
    <source>
        <dbReference type="PIRSR" id="PIRSR001365-2"/>
    </source>
</evidence>
<dbReference type="Gene3D" id="3.20.20.70">
    <property type="entry name" value="Aldolase class I"/>
    <property type="match status" value="1"/>
</dbReference>
<accession>A0A0R0A741</accession>
<evidence type="ECO:0000313" key="5">
    <source>
        <dbReference type="EMBL" id="KRG40425.1"/>
    </source>
</evidence>
<feature type="binding site" evidence="4">
    <location>
        <position position="210"/>
    </location>
    <ligand>
        <name>pyruvate</name>
        <dbReference type="ChEBI" id="CHEBI:15361"/>
    </ligand>
</feature>
<evidence type="ECO:0000256" key="1">
    <source>
        <dbReference type="ARBA" id="ARBA00007592"/>
    </source>
</evidence>
<reference evidence="5 6" key="1">
    <citation type="submission" date="2015-10" db="EMBL/GenBank/DDBJ databases">
        <title>Genome sequencing and analysis of members of genus Stenotrophomonas.</title>
        <authorList>
            <person name="Patil P.P."/>
            <person name="Midha S."/>
            <person name="Patil P.B."/>
        </authorList>
    </citation>
    <scope>NUCLEOTIDE SEQUENCE [LARGE SCALE GENOMIC DNA]</scope>
    <source>
        <strain evidence="5 6">JCM 16536</strain>
    </source>
</reference>
<dbReference type="GO" id="GO:0005829">
    <property type="term" value="C:cytosol"/>
    <property type="evidence" value="ECO:0007669"/>
    <property type="project" value="TreeGrafter"/>
</dbReference>
<dbReference type="PANTHER" id="PTHR12128:SF66">
    <property type="entry name" value="4-HYDROXY-2-OXOGLUTARATE ALDOLASE, MITOCHONDRIAL"/>
    <property type="match status" value="1"/>
</dbReference>
<dbReference type="SUPFAM" id="SSF51569">
    <property type="entry name" value="Aldolase"/>
    <property type="match status" value="1"/>
</dbReference>
<evidence type="ECO:0000256" key="3">
    <source>
        <dbReference type="PIRNR" id="PIRNR001365"/>
    </source>
</evidence>
<dbReference type="RefSeq" id="WP_057647780.1">
    <property type="nucleotide sequence ID" value="NZ_LLXU01000098.1"/>
</dbReference>
<comment type="similarity">
    <text evidence="1 3">Belongs to the DapA family.</text>
</comment>
<dbReference type="Pfam" id="PF00701">
    <property type="entry name" value="DHDPS"/>
    <property type="match status" value="1"/>
</dbReference>
<evidence type="ECO:0000256" key="2">
    <source>
        <dbReference type="ARBA" id="ARBA00023239"/>
    </source>
</evidence>
<dbReference type="EMBL" id="LLXU01000098">
    <property type="protein sequence ID" value="KRG40425.1"/>
    <property type="molecule type" value="Genomic_DNA"/>
</dbReference>
<dbReference type="PIRSF" id="PIRSF001365">
    <property type="entry name" value="DHDPS"/>
    <property type="match status" value="1"/>
</dbReference>
<comment type="caution">
    <text evidence="5">The sequence shown here is derived from an EMBL/GenBank/DDBJ whole genome shotgun (WGS) entry which is preliminary data.</text>
</comment>
<dbReference type="SMART" id="SM01130">
    <property type="entry name" value="DHDPS"/>
    <property type="match status" value="1"/>
</dbReference>
<dbReference type="CDD" id="cd00408">
    <property type="entry name" value="DHDPS-like"/>
    <property type="match status" value="1"/>
</dbReference>
<dbReference type="Proteomes" id="UP000051802">
    <property type="component" value="Unassembled WGS sequence"/>
</dbReference>
<keyword evidence="2 3" id="KW-0456">Lyase</keyword>
<organism evidence="5 6">
    <name type="scientific">Stenotrophomonas panacihumi</name>
    <dbReference type="NCBI Taxonomy" id="676599"/>
    <lineage>
        <taxon>Bacteria</taxon>
        <taxon>Pseudomonadati</taxon>
        <taxon>Pseudomonadota</taxon>
        <taxon>Gammaproteobacteria</taxon>
        <taxon>Lysobacterales</taxon>
        <taxon>Lysobacteraceae</taxon>
        <taxon>Stenotrophomonas</taxon>
    </lineage>
</organism>
<dbReference type="AlphaFoldDB" id="A0A0R0A741"/>
<dbReference type="PANTHER" id="PTHR12128">
    <property type="entry name" value="DIHYDRODIPICOLINATE SYNTHASE"/>
    <property type="match status" value="1"/>
</dbReference>
<dbReference type="PRINTS" id="PR00146">
    <property type="entry name" value="DHPICSNTHASE"/>
</dbReference>
<sequence length="310" mass="32973">MAELQGVFPILPTIFHADGSVDEAGMANVFEYILGAGAAGVVFPGLASEYDMLTPEERLHLTARLGEWNRGRVPLIVGASAKTVEEAIAFARAGGEAGAQAAMVLTPHRHAGDAEAMAAFFERLHAESGVAVMLQNAPPPMGVGLGVDEVVALAARVPGIEYVKEETMPSGHRITALSEQAGRSQVRAVFGGAGARYVLDELGRGAVGTMPACEITEVHVAMLAAWAAGDQARARELFERTLPLLSMQAVFRWRLTKAVLLRRGLIASDKVRAPGPALDAFDQRELDILLDRIADLLPLDKVPGQVQRIS</sequence>
<evidence type="ECO:0000313" key="6">
    <source>
        <dbReference type="Proteomes" id="UP000051802"/>
    </source>
</evidence>
<dbReference type="InterPro" id="IPR002220">
    <property type="entry name" value="DapA-like"/>
</dbReference>
<evidence type="ECO:0008006" key="7">
    <source>
        <dbReference type="Google" id="ProtNLM"/>
    </source>
</evidence>
<name>A0A0R0A741_9GAMM</name>
<dbReference type="InterPro" id="IPR013785">
    <property type="entry name" value="Aldolase_TIM"/>
</dbReference>
<dbReference type="STRING" id="676599.ARC20_01390"/>
<gene>
    <name evidence="5" type="ORF">ARC20_01390</name>
</gene>
<protein>
    <recommendedName>
        <fullName evidence="7">Dihydrodipicolinate synthetase</fullName>
    </recommendedName>
</protein>